<evidence type="ECO:0000313" key="8">
    <source>
        <dbReference type="Proteomes" id="UP001055167"/>
    </source>
</evidence>
<evidence type="ECO:0000256" key="5">
    <source>
        <dbReference type="ARBA" id="ARBA00022777"/>
    </source>
</evidence>
<organism evidence="7 8">
    <name type="scientific">Methylobacterium crusticola</name>
    <dbReference type="NCBI Taxonomy" id="1697972"/>
    <lineage>
        <taxon>Bacteria</taxon>
        <taxon>Pseudomonadati</taxon>
        <taxon>Pseudomonadota</taxon>
        <taxon>Alphaproteobacteria</taxon>
        <taxon>Hyphomicrobiales</taxon>
        <taxon>Methylobacteriaceae</taxon>
        <taxon>Methylobacterium</taxon>
    </lineage>
</organism>
<dbReference type="PANTHER" id="PTHR43304">
    <property type="entry name" value="PHYTOCHROME-LIKE PROTEIN CPH1"/>
    <property type="match status" value="1"/>
</dbReference>
<dbReference type="InterPro" id="IPR001387">
    <property type="entry name" value="Cro/C1-type_HTH"/>
</dbReference>
<keyword evidence="5" id="KW-0418">Kinase</keyword>
<dbReference type="SMART" id="SM00086">
    <property type="entry name" value="PAC"/>
    <property type="match status" value="1"/>
</dbReference>
<reference evidence="7" key="2">
    <citation type="submission" date="2021-08" db="EMBL/GenBank/DDBJ databases">
        <authorList>
            <person name="Tani A."/>
            <person name="Ola A."/>
            <person name="Ogura Y."/>
            <person name="Katsura K."/>
            <person name="Hayashi T."/>
        </authorList>
    </citation>
    <scope>NUCLEOTIDE SEQUENCE</scope>
    <source>
        <strain evidence="7">KCTC 52305</strain>
    </source>
</reference>
<dbReference type="InterPro" id="IPR010982">
    <property type="entry name" value="Lambda_DNA-bd_dom_sf"/>
</dbReference>
<name>A0ABQ4QXV9_9HYPH</name>
<dbReference type="PANTHER" id="PTHR43304:SF1">
    <property type="entry name" value="PAC DOMAIN-CONTAINING PROTEIN"/>
    <property type="match status" value="1"/>
</dbReference>
<keyword evidence="4" id="KW-0808">Transferase</keyword>
<comment type="caution">
    <text evidence="7">The sequence shown here is derived from an EMBL/GenBank/DDBJ whole genome shotgun (WGS) entry which is preliminary data.</text>
</comment>
<keyword evidence="3" id="KW-0597">Phosphoprotein</keyword>
<comment type="catalytic activity">
    <reaction evidence="1">
        <text>ATP + protein L-histidine = ADP + protein N-phospho-L-histidine.</text>
        <dbReference type="EC" id="2.7.13.3"/>
    </reaction>
</comment>
<evidence type="ECO:0000313" key="7">
    <source>
        <dbReference type="EMBL" id="GJD49402.1"/>
    </source>
</evidence>
<dbReference type="Gene3D" id="3.30.450.20">
    <property type="entry name" value="PAS domain"/>
    <property type="match status" value="2"/>
</dbReference>
<reference evidence="7" key="1">
    <citation type="journal article" date="2021" name="Front. Microbiol.">
        <title>Comprehensive Comparative Genomics and Phenotyping of Methylobacterium Species.</title>
        <authorList>
            <person name="Alessa O."/>
            <person name="Ogura Y."/>
            <person name="Fujitani Y."/>
            <person name="Takami H."/>
            <person name="Hayashi T."/>
            <person name="Sahin N."/>
            <person name="Tani A."/>
        </authorList>
    </citation>
    <scope>NUCLEOTIDE SEQUENCE</scope>
    <source>
        <strain evidence="7">KCTC 52305</strain>
    </source>
</reference>
<evidence type="ECO:0000256" key="1">
    <source>
        <dbReference type="ARBA" id="ARBA00000085"/>
    </source>
</evidence>
<dbReference type="SUPFAM" id="SSF47413">
    <property type="entry name" value="lambda repressor-like DNA-binding domains"/>
    <property type="match status" value="1"/>
</dbReference>
<dbReference type="InterPro" id="IPR035965">
    <property type="entry name" value="PAS-like_dom_sf"/>
</dbReference>
<dbReference type="Proteomes" id="UP001055167">
    <property type="component" value="Unassembled WGS sequence"/>
</dbReference>
<dbReference type="InterPro" id="IPR001610">
    <property type="entry name" value="PAC"/>
</dbReference>
<dbReference type="EC" id="2.7.13.3" evidence="2"/>
<dbReference type="CDD" id="cd00093">
    <property type="entry name" value="HTH_XRE"/>
    <property type="match status" value="1"/>
</dbReference>
<evidence type="ECO:0000256" key="3">
    <source>
        <dbReference type="ARBA" id="ARBA00022553"/>
    </source>
</evidence>
<dbReference type="SUPFAM" id="SSF55785">
    <property type="entry name" value="PYP-like sensor domain (PAS domain)"/>
    <property type="match status" value="2"/>
</dbReference>
<protein>
    <recommendedName>
        <fullName evidence="2">histidine kinase</fullName>
        <ecNumber evidence="2">2.7.13.3</ecNumber>
    </recommendedName>
</protein>
<dbReference type="Pfam" id="PF08447">
    <property type="entry name" value="PAS_3"/>
    <property type="match status" value="2"/>
</dbReference>
<evidence type="ECO:0000256" key="2">
    <source>
        <dbReference type="ARBA" id="ARBA00012438"/>
    </source>
</evidence>
<sequence length="344" mass="37641">MTDSIPAFDPGTSTDEILRLVEGIGLTGTWGWAFAANRQAWSAGLHDILRVTPGRVEASYQGLLSLVHPDDRPLLESAVEVREWGILGDHTVRILRPDGVLRTVMMRGEVFHAPDGRPLRAAGVVVDVSERELLARAHRVQTLQRRALFEQSQTYFATIAHFPILSYPREFLELTGLRNEDLLENWLRAIPREEQGYWRDEVPALWQSGKPFTLAFKQILANGDRVPFRLTVAVSRGGDGTILNWNGVTAPSGVHPVQGTGALRHCLEQAIEGRHLRAARALLGCSMAGLAAMSGLSLSTIRRLEEDGEGPSSRARHAAVAALRAAGIVFCLTEETTIAVAARG</sequence>
<dbReference type="InterPro" id="IPR000014">
    <property type="entry name" value="PAS"/>
</dbReference>
<dbReference type="Gene3D" id="2.10.70.100">
    <property type="match status" value="1"/>
</dbReference>
<evidence type="ECO:0000256" key="4">
    <source>
        <dbReference type="ARBA" id="ARBA00022679"/>
    </source>
</evidence>
<dbReference type="EMBL" id="BPQH01000006">
    <property type="protein sequence ID" value="GJD49402.1"/>
    <property type="molecule type" value="Genomic_DNA"/>
</dbReference>
<gene>
    <name evidence="7" type="ORF">OPKNFCMD_2132</name>
</gene>
<dbReference type="PROSITE" id="PS50943">
    <property type="entry name" value="HTH_CROC1"/>
    <property type="match status" value="1"/>
</dbReference>
<dbReference type="RefSeq" id="WP_128561533.1">
    <property type="nucleotide sequence ID" value="NZ_BPQH01000006.1"/>
</dbReference>
<proteinExistence type="predicted"/>
<dbReference type="Gene3D" id="1.10.260.40">
    <property type="entry name" value="lambda repressor-like DNA-binding domains"/>
    <property type="match status" value="1"/>
</dbReference>
<dbReference type="InterPro" id="IPR052162">
    <property type="entry name" value="Sensor_kinase/Photoreceptor"/>
</dbReference>
<evidence type="ECO:0000259" key="6">
    <source>
        <dbReference type="PROSITE" id="PS50943"/>
    </source>
</evidence>
<feature type="domain" description="HTH cro/C1-type" evidence="6">
    <location>
        <begin position="276"/>
        <end position="305"/>
    </location>
</feature>
<dbReference type="InterPro" id="IPR013655">
    <property type="entry name" value="PAS_fold_3"/>
</dbReference>
<dbReference type="CDD" id="cd00130">
    <property type="entry name" value="PAS"/>
    <property type="match status" value="1"/>
</dbReference>
<keyword evidence="8" id="KW-1185">Reference proteome</keyword>
<accession>A0ABQ4QXV9</accession>